<name>A0A8J8NW32_HALGN</name>
<reference evidence="1" key="1">
    <citation type="submission" date="2019-06" db="EMBL/GenBank/DDBJ databases">
        <authorList>
            <person name="Zheng W."/>
        </authorList>
    </citation>
    <scope>NUCLEOTIDE SEQUENCE</scope>
    <source>
        <strain evidence="1">QDHG01</strain>
    </source>
</reference>
<dbReference type="AlphaFoldDB" id="A0A8J8NW32"/>
<protein>
    <submittedName>
        <fullName evidence="1">Uncharacterized protein</fullName>
    </submittedName>
</protein>
<organism evidence="1 2">
    <name type="scientific">Halteria grandinella</name>
    <dbReference type="NCBI Taxonomy" id="5974"/>
    <lineage>
        <taxon>Eukaryota</taxon>
        <taxon>Sar</taxon>
        <taxon>Alveolata</taxon>
        <taxon>Ciliophora</taxon>
        <taxon>Intramacronucleata</taxon>
        <taxon>Spirotrichea</taxon>
        <taxon>Stichotrichia</taxon>
        <taxon>Sporadotrichida</taxon>
        <taxon>Halteriidae</taxon>
        <taxon>Halteria</taxon>
    </lineage>
</organism>
<dbReference type="EMBL" id="RRYP01006290">
    <property type="protein sequence ID" value="TNV81325.1"/>
    <property type="molecule type" value="Genomic_DNA"/>
</dbReference>
<dbReference type="Proteomes" id="UP000785679">
    <property type="component" value="Unassembled WGS sequence"/>
</dbReference>
<evidence type="ECO:0000313" key="1">
    <source>
        <dbReference type="EMBL" id="TNV81325.1"/>
    </source>
</evidence>
<comment type="caution">
    <text evidence="1">The sequence shown here is derived from an EMBL/GenBank/DDBJ whole genome shotgun (WGS) entry which is preliminary data.</text>
</comment>
<keyword evidence="2" id="KW-1185">Reference proteome</keyword>
<proteinExistence type="predicted"/>
<evidence type="ECO:0000313" key="2">
    <source>
        <dbReference type="Proteomes" id="UP000785679"/>
    </source>
</evidence>
<sequence>MLDENVAQMTILAWSHQVGSRLNVLSYLNTVERHALTIVMVMMLLRKHHHAQLLLILRDKGEGLFK</sequence>
<accession>A0A8J8NW32</accession>
<gene>
    <name evidence="1" type="ORF">FGO68_gene758</name>
</gene>